<feature type="region of interest" description="Disordered" evidence="1">
    <location>
        <begin position="265"/>
        <end position="303"/>
    </location>
</feature>
<dbReference type="Proteomes" id="UP001159641">
    <property type="component" value="Unassembled WGS sequence"/>
</dbReference>
<evidence type="ECO:0000256" key="1">
    <source>
        <dbReference type="SAM" id="MobiDB-lite"/>
    </source>
</evidence>
<proteinExistence type="predicted"/>
<name>A0AB34HZ48_ESCRO</name>
<evidence type="ECO:0000313" key="3">
    <source>
        <dbReference type="Proteomes" id="UP001159641"/>
    </source>
</evidence>
<organism evidence="2 3">
    <name type="scientific">Eschrichtius robustus</name>
    <name type="common">California gray whale</name>
    <name type="synonym">Eschrichtius gibbosus</name>
    <dbReference type="NCBI Taxonomy" id="9764"/>
    <lineage>
        <taxon>Eukaryota</taxon>
        <taxon>Metazoa</taxon>
        <taxon>Chordata</taxon>
        <taxon>Craniata</taxon>
        <taxon>Vertebrata</taxon>
        <taxon>Euteleostomi</taxon>
        <taxon>Mammalia</taxon>
        <taxon>Eutheria</taxon>
        <taxon>Laurasiatheria</taxon>
        <taxon>Artiodactyla</taxon>
        <taxon>Whippomorpha</taxon>
        <taxon>Cetacea</taxon>
        <taxon>Mysticeti</taxon>
        <taxon>Eschrichtiidae</taxon>
        <taxon>Eschrichtius</taxon>
    </lineage>
</organism>
<feature type="compositionally biased region" description="Pro residues" evidence="1">
    <location>
        <begin position="134"/>
        <end position="143"/>
    </location>
</feature>
<dbReference type="EMBL" id="JAIQCJ010000376">
    <property type="protein sequence ID" value="KAJ8796435.1"/>
    <property type="molecule type" value="Genomic_DNA"/>
</dbReference>
<accession>A0AB34HZ48</accession>
<gene>
    <name evidence="2" type="ORF">J1605_017905</name>
</gene>
<protein>
    <submittedName>
        <fullName evidence="2">Uncharacterized protein</fullName>
    </submittedName>
</protein>
<feature type="compositionally biased region" description="Basic and acidic residues" evidence="1">
    <location>
        <begin position="1"/>
        <end position="10"/>
    </location>
</feature>
<dbReference type="AlphaFoldDB" id="A0AB34HZ48"/>
<sequence length="303" mass="32425">MKTDHLELKVMGRSGQKKSELERALDRSADPALTGCPEPCYRKLSRVPSVVPCAALSARGASIRPKAKVQRAPNPFPERLWGRSREASGVRIVSTFPGWRRSGGRGGRGSLGHTRPLPEPRACCAPARRFPEPRQSPVPPTQVPPASGHSLVYSHSNSQADSFEHTPRPVSSAPCSPPSAPPSSSLGGSQDEPDKTRFCGARMRRVERRKPSPVAPRTPLRAALGGGAGRTLEAVQEAKPSQALEGARGRLHWAGERGRGGALVLGRETQESSELPGPVWESWLEMGPPNSASSQAAPLHSVR</sequence>
<reference evidence="2 3" key="1">
    <citation type="submission" date="2022-11" db="EMBL/GenBank/DDBJ databases">
        <title>Whole genome sequence of Eschrichtius robustus ER-17-0199.</title>
        <authorList>
            <person name="Bruniche-Olsen A."/>
            <person name="Black A.N."/>
            <person name="Fields C.J."/>
            <person name="Walden K."/>
            <person name="Dewoody J.A."/>
        </authorList>
    </citation>
    <scope>NUCLEOTIDE SEQUENCE [LARGE SCALE GENOMIC DNA]</scope>
    <source>
        <strain evidence="2">ER-17-0199</strain>
        <tissue evidence="2">Blubber</tissue>
    </source>
</reference>
<keyword evidence="3" id="KW-1185">Reference proteome</keyword>
<feature type="compositionally biased region" description="Basic and acidic residues" evidence="1">
    <location>
        <begin position="17"/>
        <end position="26"/>
    </location>
</feature>
<feature type="region of interest" description="Disordered" evidence="1">
    <location>
        <begin position="1"/>
        <end position="26"/>
    </location>
</feature>
<feature type="region of interest" description="Disordered" evidence="1">
    <location>
        <begin position="96"/>
        <end position="229"/>
    </location>
</feature>
<evidence type="ECO:0000313" key="2">
    <source>
        <dbReference type="EMBL" id="KAJ8796435.1"/>
    </source>
</evidence>
<comment type="caution">
    <text evidence="2">The sequence shown here is derived from an EMBL/GenBank/DDBJ whole genome shotgun (WGS) entry which is preliminary data.</text>
</comment>